<dbReference type="Gene3D" id="3.30.43.10">
    <property type="entry name" value="Uridine Diphospho-n-acetylenolpyruvylglucosamine Reductase, domain 2"/>
    <property type="match status" value="1"/>
</dbReference>
<dbReference type="InterPro" id="IPR006094">
    <property type="entry name" value="Oxid_FAD_bind_N"/>
</dbReference>
<evidence type="ECO:0000256" key="1">
    <source>
        <dbReference type="ARBA" id="ARBA00023002"/>
    </source>
</evidence>
<dbReference type="Gene3D" id="3.30.465.10">
    <property type="match status" value="1"/>
</dbReference>
<dbReference type="PROSITE" id="PS51387">
    <property type="entry name" value="FAD_PCMH"/>
    <property type="match status" value="1"/>
</dbReference>
<reference evidence="3" key="1">
    <citation type="submission" date="2020-02" db="EMBL/GenBank/DDBJ databases">
        <authorList>
            <person name="Meier V. D."/>
        </authorList>
    </citation>
    <scope>NUCLEOTIDE SEQUENCE</scope>
    <source>
        <strain evidence="3">AVDCRST_MAG05</strain>
    </source>
</reference>
<organism evidence="3">
    <name type="scientific">uncultured Rubrobacteraceae bacterium</name>
    <dbReference type="NCBI Taxonomy" id="349277"/>
    <lineage>
        <taxon>Bacteria</taxon>
        <taxon>Bacillati</taxon>
        <taxon>Actinomycetota</taxon>
        <taxon>Rubrobacteria</taxon>
        <taxon>Rubrobacterales</taxon>
        <taxon>Rubrobacteraceae</taxon>
        <taxon>environmental samples</taxon>
    </lineage>
</organism>
<dbReference type="GO" id="GO:0016020">
    <property type="term" value="C:membrane"/>
    <property type="evidence" value="ECO:0007669"/>
    <property type="project" value="InterPro"/>
</dbReference>
<dbReference type="AlphaFoldDB" id="A0A6J4REZ6"/>
<dbReference type="EMBL" id="CADCVM010000050">
    <property type="protein sequence ID" value="CAA9469305.1"/>
    <property type="molecule type" value="Genomic_DNA"/>
</dbReference>
<dbReference type="PANTHER" id="PTHR43762">
    <property type="entry name" value="L-GULONOLACTONE OXIDASE"/>
    <property type="match status" value="1"/>
</dbReference>
<dbReference type="Pfam" id="PF04030">
    <property type="entry name" value="ALO"/>
    <property type="match status" value="1"/>
</dbReference>
<dbReference type="Pfam" id="PF01565">
    <property type="entry name" value="FAD_binding_4"/>
    <property type="match status" value="1"/>
</dbReference>
<dbReference type="GO" id="GO:0050582">
    <property type="term" value="F:xylitol oxidase activity"/>
    <property type="evidence" value="ECO:0007669"/>
    <property type="project" value="UniProtKB-EC"/>
</dbReference>
<dbReference type="InterPro" id="IPR016166">
    <property type="entry name" value="FAD-bd_PCMH"/>
</dbReference>
<proteinExistence type="predicted"/>
<sequence>MAVIQDRSPGRNWAGNYVYGAEKLHRPLTVEQVQEIVARAPAVRVLGSRHSFNAIADSSELLTLEEMPGNIVFDRAAGTVSFNAGLKYGELVDALGAEGLALHNLASLPHISVAGAVATATHGSGDANGNLATAVAGLELVTSDGEIVVSSRGEPDFDGLVVGLGALGAVTRITLDVEPAYEVRQRVFEGLGWEALFENFDGITSCGYSVSVFTRWNEDVDQVWVKSRVTDEPEVVRDDLFGAVAAEVDRHPILGLDAASCTPQLGRPGLWSDRLPHFRMGFTPSSGEELQSEFLVPRRHAVEAIGAVRGLAQKIRPVLQVSEIRSVAADRLWMSTSYGGESVCIHFTWKPEPEAVGEVLVELEAALAPFGARPHWGKVFDAGAAEITPLYERLPDFVRLAERLDGRGAFRNSWLRTRVLGEP</sequence>
<accession>A0A6J4REZ6</accession>
<dbReference type="PANTHER" id="PTHR43762:SF1">
    <property type="entry name" value="D-ARABINONO-1,4-LACTONE OXIDASE"/>
    <property type="match status" value="1"/>
</dbReference>
<dbReference type="InterPro" id="IPR016171">
    <property type="entry name" value="Vanillyl_alc_oxidase_C-sub2"/>
</dbReference>
<dbReference type="SUPFAM" id="SSF56176">
    <property type="entry name" value="FAD-binding/transporter-associated domain-like"/>
    <property type="match status" value="1"/>
</dbReference>
<dbReference type="InterPro" id="IPR010031">
    <property type="entry name" value="FAD_lactone_oxidase-like"/>
</dbReference>
<dbReference type="InterPro" id="IPR007173">
    <property type="entry name" value="ALO_C"/>
</dbReference>
<dbReference type="Gene3D" id="3.30.70.2520">
    <property type="match status" value="1"/>
</dbReference>
<dbReference type="InterPro" id="IPR016169">
    <property type="entry name" value="FAD-bd_PCMH_sub2"/>
</dbReference>
<dbReference type="InterPro" id="IPR016167">
    <property type="entry name" value="FAD-bd_PCMH_sub1"/>
</dbReference>
<feature type="domain" description="FAD-binding PCMH-type" evidence="2">
    <location>
        <begin position="17"/>
        <end position="180"/>
    </location>
</feature>
<dbReference type="InterPro" id="IPR036318">
    <property type="entry name" value="FAD-bd_PCMH-like_sf"/>
</dbReference>
<evidence type="ECO:0000259" key="2">
    <source>
        <dbReference type="PROSITE" id="PS51387"/>
    </source>
</evidence>
<name>A0A6J4REZ6_9ACTN</name>
<keyword evidence="1 3" id="KW-0560">Oxidoreductase</keyword>
<evidence type="ECO:0000313" key="3">
    <source>
        <dbReference type="EMBL" id="CAA9469305.1"/>
    </source>
</evidence>
<gene>
    <name evidence="3" type="ORF">AVDCRST_MAG05-408</name>
</gene>
<dbReference type="Gene3D" id="3.30.70.2530">
    <property type="match status" value="1"/>
</dbReference>
<dbReference type="GO" id="GO:0003885">
    <property type="term" value="F:D-arabinono-1,4-lactone oxidase activity"/>
    <property type="evidence" value="ECO:0007669"/>
    <property type="project" value="InterPro"/>
</dbReference>
<dbReference type="GO" id="GO:0080049">
    <property type="term" value="F:L-gulono-1,4-lactone dehydrogenase activity"/>
    <property type="evidence" value="ECO:0007669"/>
    <property type="project" value="TreeGrafter"/>
</dbReference>
<dbReference type="GO" id="GO:0071949">
    <property type="term" value="F:FAD binding"/>
    <property type="evidence" value="ECO:0007669"/>
    <property type="project" value="InterPro"/>
</dbReference>
<protein>
    <submittedName>
        <fullName evidence="3">Xylitol oxidase( )</fullName>
        <ecNumber evidence="3">1.1.3.41</ecNumber>
    </submittedName>
</protein>
<dbReference type="Gene3D" id="1.10.45.10">
    <property type="entry name" value="Vanillyl-alcohol Oxidase, Chain A, domain 4"/>
    <property type="match status" value="1"/>
</dbReference>
<dbReference type="PIRSF" id="PIRSF000136">
    <property type="entry name" value="LGO_GLO"/>
    <property type="match status" value="1"/>
</dbReference>
<dbReference type="EC" id="1.1.3.41" evidence="3"/>